<protein>
    <submittedName>
        <fullName evidence="9">BZip transcription factor</fullName>
    </submittedName>
</protein>
<dbReference type="STRING" id="2282107.A0A286UNC7"/>
<evidence type="ECO:0000256" key="5">
    <source>
        <dbReference type="ARBA" id="ARBA00023242"/>
    </source>
</evidence>
<dbReference type="GO" id="GO:0003677">
    <property type="term" value="F:DNA binding"/>
    <property type="evidence" value="ECO:0007669"/>
    <property type="project" value="UniProtKB-KW"/>
</dbReference>
<dbReference type="GO" id="GO:0005634">
    <property type="term" value="C:nucleus"/>
    <property type="evidence" value="ECO:0007669"/>
    <property type="project" value="UniProtKB-SubCell"/>
</dbReference>
<proteinExistence type="predicted"/>
<comment type="caution">
    <text evidence="9">The sequence shown here is derived from an EMBL/GenBank/DDBJ whole genome shotgun (WGS) entry which is preliminary data.</text>
</comment>
<dbReference type="Pfam" id="PF00170">
    <property type="entry name" value="bZIP_1"/>
    <property type="match status" value="1"/>
</dbReference>
<keyword evidence="10" id="KW-1185">Reference proteome</keyword>
<dbReference type="GO" id="GO:0003700">
    <property type="term" value="F:DNA-binding transcription factor activity"/>
    <property type="evidence" value="ECO:0007669"/>
    <property type="project" value="InterPro"/>
</dbReference>
<evidence type="ECO:0000256" key="7">
    <source>
        <dbReference type="SAM" id="MobiDB-lite"/>
    </source>
</evidence>
<feature type="compositionally biased region" description="Polar residues" evidence="7">
    <location>
        <begin position="48"/>
        <end position="63"/>
    </location>
</feature>
<name>A0A286UNC7_9AGAM</name>
<evidence type="ECO:0000256" key="4">
    <source>
        <dbReference type="ARBA" id="ARBA00023163"/>
    </source>
</evidence>
<evidence type="ECO:0000256" key="2">
    <source>
        <dbReference type="ARBA" id="ARBA00023015"/>
    </source>
</evidence>
<evidence type="ECO:0000256" key="3">
    <source>
        <dbReference type="ARBA" id="ARBA00023125"/>
    </source>
</evidence>
<evidence type="ECO:0000256" key="1">
    <source>
        <dbReference type="ARBA" id="ARBA00004123"/>
    </source>
</evidence>
<feature type="compositionally biased region" description="Polar residues" evidence="7">
    <location>
        <begin position="334"/>
        <end position="345"/>
    </location>
</feature>
<dbReference type="InterPro" id="IPR004827">
    <property type="entry name" value="bZIP"/>
</dbReference>
<feature type="compositionally biased region" description="Low complexity" evidence="7">
    <location>
        <begin position="591"/>
        <end position="603"/>
    </location>
</feature>
<feature type="compositionally biased region" description="Low complexity" evidence="7">
    <location>
        <begin position="389"/>
        <end position="410"/>
    </location>
</feature>
<dbReference type="Pfam" id="PF11786">
    <property type="entry name" value="Aft1_HRA"/>
    <property type="match status" value="1"/>
</dbReference>
<feature type="compositionally biased region" description="Acidic residues" evidence="7">
    <location>
        <begin position="411"/>
        <end position="426"/>
    </location>
</feature>
<reference evidence="9 10" key="1">
    <citation type="journal article" date="2017" name="Mol. Ecol.">
        <title>Comparative and population genomic landscape of Phellinus noxius: A hypervariable fungus causing root rot in trees.</title>
        <authorList>
            <person name="Chung C.L."/>
            <person name="Lee T.J."/>
            <person name="Akiba M."/>
            <person name="Lee H.H."/>
            <person name="Kuo T.H."/>
            <person name="Liu D."/>
            <person name="Ke H.M."/>
            <person name="Yokoi T."/>
            <person name="Roa M.B."/>
            <person name="Lu M.J."/>
            <person name="Chang Y.Y."/>
            <person name="Ann P.J."/>
            <person name="Tsai J.N."/>
            <person name="Chen C.Y."/>
            <person name="Tzean S.S."/>
            <person name="Ota Y."/>
            <person name="Hattori T."/>
            <person name="Sahashi N."/>
            <person name="Liou R.F."/>
            <person name="Kikuchi T."/>
            <person name="Tsai I.J."/>
        </authorList>
    </citation>
    <scope>NUCLEOTIDE SEQUENCE [LARGE SCALE GENOMIC DNA]</scope>
    <source>
        <strain evidence="9 10">FFPRI411160</strain>
    </source>
</reference>
<feature type="region of interest" description="Disordered" evidence="7">
    <location>
        <begin position="633"/>
        <end position="652"/>
    </location>
</feature>
<dbReference type="PROSITE" id="PS50217">
    <property type="entry name" value="BZIP"/>
    <property type="match status" value="1"/>
</dbReference>
<dbReference type="InterPro" id="IPR046347">
    <property type="entry name" value="bZIP_sf"/>
</dbReference>
<dbReference type="CDD" id="cd14687">
    <property type="entry name" value="bZIP_ATF2"/>
    <property type="match status" value="1"/>
</dbReference>
<keyword evidence="6" id="KW-0175">Coiled coil</keyword>
<dbReference type="InParanoid" id="A0A286UNC7"/>
<dbReference type="InterPro" id="IPR051027">
    <property type="entry name" value="bZIP_transcription_factors"/>
</dbReference>
<dbReference type="FunFam" id="1.20.5.170:FF:000053">
    <property type="entry name" value="BZIP transcription factor AtfA"/>
    <property type="match status" value="1"/>
</dbReference>
<dbReference type="Proteomes" id="UP000217199">
    <property type="component" value="Unassembled WGS sequence"/>
</dbReference>
<feature type="region of interest" description="Disordered" evidence="7">
    <location>
        <begin position="237"/>
        <end position="307"/>
    </location>
</feature>
<keyword evidence="3" id="KW-0238">DNA-binding</keyword>
<dbReference type="InterPro" id="IPR021755">
    <property type="entry name" value="TF_Aft1_HRA"/>
</dbReference>
<organism evidence="9 10">
    <name type="scientific">Pyrrhoderma noxium</name>
    <dbReference type="NCBI Taxonomy" id="2282107"/>
    <lineage>
        <taxon>Eukaryota</taxon>
        <taxon>Fungi</taxon>
        <taxon>Dikarya</taxon>
        <taxon>Basidiomycota</taxon>
        <taxon>Agaricomycotina</taxon>
        <taxon>Agaricomycetes</taxon>
        <taxon>Hymenochaetales</taxon>
        <taxon>Hymenochaetaceae</taxon>
        <taxon>Pyrrhoderma</taxon>
    </lineage>
</organism>
<dbReference type="EMBL" id="NBII01000003">
    <property type="protein sequence ID" value="PAV21117.1"/>
    <property type="molecule type" value="Genomic_DNA"/>
</dbReference>
<feature type="compositionally biased region" description="Low complexity" evidence="7">
    <location>
        <begin position="78"/>
        <end position="89"/>
    </location>
</feature>
<comment type="subcellular location">
    <subcellularLocation>
        <location evidence="1">Nucleus</location>
    </subcellularLocation>
</comment>
<feature type="compositionally biased region" description="Polar residues" evidence="7">
    <location>
        <begin position="118"/>
        <end position="138"/>
    </location>
</feature>
<feature type="region of interest" description="Disordered" evidence="7">
    <location>
        <begin position="578"/>
        <end position="622"/>
    </location>
</feature>
<gene>
    <name evidence="9" type="ORF">PNOK_0374400</name>
</gene>
<feature type="region of interest" description="Disordered" evidence="7">
    <location>
        <begin position="324"/>
        <end position="451"/>
    </location>
</feature>
<dbReference type="SMART" id="SM00338">
    <property type="entry name" value="BRLZ"/>
    <property type="match status" value="1"/>
</dbReference>
<keyword evidence="4" id="KW-0804">Transcription</keyword>
<dbReference type="OrthoDB" id="295274at2759"/>
<feature type="region of interest" description="Disordered" evidence="7">
    <location>
        <begin position="1"/>
        <end position="164"/>
    </location>
</feature>
<feature type="compositionally biased region" description="Low complexity" evidence="7">
    <location>
        <begin position="35"/>
        <end position="47"/>
    </location>
</feature>
<evidence type="ECO:0000313" key="9">
    <source>
        <dbReference type="EMBL" id="PAV21117.1"/>
    </source>
</evidence>
<keyword evidence="5" id="KW-0539">Nucleus</keyword>
<dbReference type="Gene3D" id="1.20.5.170">
    <property type="match status" value="1"/>
</dbReference>
<sequence length="652" mass="68413">MPVPSPLSRHHNSQPDIRPNDSTDKPLRPPPRPNNPALELEPNPFEASFSSSSQALHTRNNSASHRHSPSSEDKKPYSTSSSPTLGSGSDHSRRNSSNGSHPSGDTPKPILPPLAAITSPSDPSYSWQFPSGLSNSLRSGPLSPAMLAGPQSHPSGSQAASSSISTSLFGFDPSGTFRTGLTPSTGLTPLVGGPVSFPLPSPNTAALIAMYNSNSAAASTATITPNTLNALTGVLSQHTGTSSQPSTNNGASGMHSSSTNGSGPSQTSSIAPSQMAASSATNASYQNGNSPTQQRSSKPYVHTPTSATSHAANGLFLLSQAHQELTKREEAQKQALTSSNVSSNESRTDNRAVANGSSSTKRGSKRKSDNASVSSSTSNKANVSKKSRPSTASNARATRRSSAAASASNAELEDEDEEDEESDDEPAQPPPPASTKSKKPETEEEKRKNFLERNRQAALKCRQRKKAWLAQLQAKVEFLTNENERLSAALVSSREEISRLSQLVGGAGVGLPVSSGVGVGVPLVGVGMNGVQHQPVHASYMAAHQQQQQHHPISVPVSVQGGTAASPPIGVKTSPLIHTQQIQHSQHSHSPHSPSSEGRSSRSSIRDVREYGNGAGRDPGRDYARDIREREMGHVHAHAPQAVTVNGRGYGY</sequence>
<dbReference type="AlphaFoldDB" id="A0A286UNC7"/>
<evidence type="ECO:0000256" key="6">
    <source>
        <dbReference type="SAM" id="Coils"/>
    </source>
</evidence>
<feature type="compositionally biased region" description="Low complexity" evidence="7">
    <location>
        <begin position="370"/>
        <end position="382"/>
    </location>
</feature>
<feature type="compositionally biased region" description="Low complexity" evidence="7">
    <location>
        <begin position="150"/>
        <end position="164"/>
    </location>
</feature>
<keyword evidence="2" id="KW-0805">Transcription regulation</keyword>
<accession>A0A286UNC7</accession>
<feature type="compositionally biased region" description="Basic and acidic residues" evidence="7">
    <location>
        <begin position="18"/>
        <end position="27"/>
    </location>
</feature>
<evidence type="ECO:0000313" key="10">
    <source>
        <dbReference type="Proteomes" id="UP000217199"/>
    </source>
</evidence>
<feature type="domain" description="BZIP" evidence="8">
    <location>
        <begin position="444"/>
        <end position="504"/>
    </location>
</feature>
<evidence type="ECO:0000259" key="8">
    <source>
        <dbReference type="PROSITE" id="PS50217"/>
    </source>
</evidence>
<feature type="coiled-coil region" evidence="6">
    <location>
        <begin position="469"/>
        <end position="496"/>
    </location>
</feature>
<dbReference type="SUPFAM" id="SSF57959">
    <property type="entry name" value="Leucine zipper domain"/>
    <property type="match status" value="1"/>
</dbReference>
<feature type="compositionally biased region" description="Basic and acidic residues" evidence="7">
    <location>
        <begin position="438"/>
        <end position="451"/>
    </location>
</feature>
<dbReference type="FunCoup" id="A0A286UNC7">
    <property type="interactions" value="52"/>
</dbReference>
<dbReference type="PANTHER" id="PTHR19304">
    <property type="entry name" value="CYCLIC-AMP RESPONSE ELEMENT BINDING PROTEIN"/>
    <property type="match status" value="1"/>
</dbReference>